<dbReference type="Proteomes" id="UP000271464">
    <property type="component" value="Unassembled WGS sequence"/>
</dbReference>
<evidence type="ECO:0000313" key="5">
    <source>
        <dbReference type="Proteomes" id="UP000271464"/>
    </source>
</evidence>
<reference evidence="1 4" key="1">
    <citation type="submission" date="2017-02" db="EMBL/GenBank/DDBJ databases">
        <title>Mycobacterium kansasii genomes.</title>
        <authorList>
            <person name="Borowka P."/>
            <person name="Strapagiel D."/>
            <person name="Marciniak B."/>
            <person name="Lach J."/>
            <person name="Bakula Z."/>
            <person name="Van Ingen J."/>
            <person name="Safianowska A."/>
            <person name="Brzostek A."/>
            <person name="Dziadek J."/>
            <person name="Jagielski T."/>
        </authorList>
    </citation>
    <scope>NUCLEOTIDE SEQUENCE [LARGE SCALE GENOMIC DNA]</scope>
    <source>
        <strain evidence="1 4">12MK</strain>
    </source>
</reference>
<evidence type="ECO:0008006" key="7">
    <source>
        <dbReference type="Google" id="ProtNLM"/>
    </source>
</evidence>
<name>A0A1X0LE96_9MYCO</name>
<dbReference type="Pfam" id="PF11455">
    <property type="entry name" value="MazE-like"/>
    <property type="match status" value="1"/>
</dbReference>
<dbReference type="EMBL" id="UPHM01000027">
    <property type="protein sequence ID" value="VAZ90674.1"/>
    <property type="molecule type" value="Genomic_DNA"/>
</dbReference>
<dbReference type="InterPro" id="IPR021558">
    <property type="entry name" value="MazE-like"/>
</dbReference>
<reference evidence="5 6" key="2">
    <citation type="submission" date="2018-09" db="EMBL/GenBank/DDBJ databases">
        <authorList>
            <person name="Tagini F."/>
        </authorList>
    </citation>
    <scope>NUCLEOTIDE SEQUENCE [LARGE SCALE GENOMIC DNA]</scope>
    <source>
        <strain evidence="3 5">MK4</strain>
        <strain evidence="2 6">MK42</strain>
    </source>
</reference>
<evidence type="ECO:0000313" key="1">
    <source>
        <dbReference type="EMBL" id="ORC09134.1"/>
    </source>
</evidence>
<gene>
    <name evidence="1" type="ORF">B4U45_23575</name>
    <name evidence="2" type="ORF">LAUMK42_01720</name>
    <name evidence="3" type="ORF">LAUMK4_01502</name>
</gene>
<proteinExistence type="predicted"/>
<evidence type="ECO:0000313" key="6">
    <source>
        <dbReference type="Proteomes" id="UP000279331"/>
    </source>
</evidence>
<sequence>MRQRGYKEVRYWVPDVTSPEFIQRIHNEAAALNEADQREDAAKFLDDIQAETITEQ</sequence>
<dbReference type="Proteomes" id="UP000279331">
    <property type="component" value="Unassembled WGS sequence"/>
</dbReference>
<evidence type="ECO:0000313" key="4">
    <source>
        <dbReference type="Proteomes" id="UP000192335"/>
    </source>
</evidence>
<dbReference type="Proteomes" id="UP000192335">
    <property type="component" value="Unassembled WGS sequence"/>
</dbReference>
<organism evidence="1 4">
    <name type="scientific">Mycobacterium persicum</name>
    <dbReference type="NCBI Taxonomy" id="1487726"/>
    <lineage>
        <taxon>Bacteria</taxon>
        <taxon>Bacillati</taxon>
        <taxon>Actinomycetota</taxon>
        <taxon>Actinomycetes</taxon>
        <taxon>Mycobacteriales</taxon>
        <taxon>Mycobacteriaceae</taxon>
        <taxon>Mycobacterium</taxon>
    </lineage>
</organism>
<accession>A0A1X0LE96</accession>
<protein>
    <recommendedName>
        <fullName evidence="7">Antitoxin MazE</fullName>
    </recommendedName>
</protein>
<evidence type="ECO:0000313" key="3">
    <source>
        <dbReference type="EMBL" id="VAZ90674.1"/>
    </source>
</evidence>
<comment type="caution">
    <text evidence="1">The sequence shown here is derived from an EMBL/GenBank/DDBJ whole genome shotgun (WGS) entry which is preliminary data.</text>
</comment>
<dbReference type="EMBL" id="MWQA01000001">
    <property type="protein sequence ID" value="ORC09134.1"/>
    <property type="molecule type" value="Genomic_DNA"/>
</dbReference>
<dbReference type="EMBL" id="UPHL01000042">
    <property type="protein sequence ID" value="VAZ82910.1"/>
    <property type="molecule type" value="Genomic_DNA"/>
</dbReference>
<evidence type="ECO:0000313" key="2">
    <source>
        <dbReference type="EMBL" id="VAZ82910.1"/>
    </source>
</evidence>
<keyword evidence="5" id="KW-1185">Reference proteome</keyword>
<dbReference type="AlphaFoldDB" id="A0A1X0LE96"/>